<dbReference type="Gene3D" id="3.90.79.10">
    <property type="entry name" value="Nucleoside Triphosphate Pyrophosphohydrolase"/>
    <property type="match status" value="1"/>
</dbReference>
<feature type="domain" description="Nudix hydrolase" evidence="2">
    <location>
        <begin position="48"/>
        <end position="110"/>
    </location>
</feature>
<evidence type="ECO:0000313" key="3">
    <source>
        <dbReference type="EMBL" id="KKT90654.1"/>
    </source>
</evidence>
<dbReference type="PROSITE" id="PS00893">
    <property type="entry name" value="NUDIX_BOX"/>
    <property type="match status" value="1"/>
</dbReference>
<comment type="caution">
    <text evidence="3">The sequence shown here is derived from an EMBL/GenBank/DDBJ whole genome shotgun (WGS) entry which is preliminary data.</text>
</comment>
<dbReference type="GO" id="GO:0016787">
    <property type="term" value="F:hydrolase activity"/>
    <property type="evidence" value="ECO:0007669"/>
    <property type="project" value="UniProtKB-KW"/>
</dbReference>
<keyword evidence="1" id="KW-0378">Hydrolase</keyword>
<sequence>MKDAYPDWKDVTNLLTDAGIDPYRRRLRVRNKGDETFFKVEVPDGAQVVGFTPAGKLVTICEKKKDTSEQYTHLPAGMADDGEELGQTATREFYEETGYGFASLLRISTCNQSTPHLFGLDVVYVALGCKKLCEPTEPNISVIEMAPEQFERELCDYLTKNPLQKGSGRNSLASFRLAMHVANRDGLLNPQVTDSSPMLVAIMGMPRAGKTTLGDALKKALGIHFIDVDRLKKETLGLPTRAQYEELWKDSKRAGELTAQYMKLAYMSMHAAVDINLQAGRSIVCTATYSRKDSQESLREIGKKYGARVKVVFLRLENDTQDEVMRRMKCDNGEFVQGCSTWADYLQIKARYEPVTKTDAFPKESIIEIDTGQPPDACVAQALEFIKK</sequence>
<dbReference type="SUPFAM" id="SSF52540">
    <property type="entry name" value="P-loop containing nucleoside triphosphate hydrolases"/>
    <property type="match status" value="1"/>
</dbReference>
<dbReference type="InterPro" id="IPR020084">
    <property type="entry name" value="NUDIX_hydrolase_CS"/>
</dbReference>
<dbReference type="InterPro" id="IPR015797">
    <property type="entry name" value="NUDIX_hydrolase-like_dom_sf"/>
</dbReference>
<protein>
    <submittedName>
        <fullName evidence="3">Putative ADP-ribose diphosphatase</fullName>
    </submittedName>
</protein>
<reference evidence="3 4" key="1">
    <citation type="journal article" date="2015" name="Nature">
        <title>rRNA introns, odd ribosomes, and small enigmatic genomes across a large radiation of phyla.</title>
        <authorList>
            <person name="Brown C.T."/>
            <person name="Hug L.A."/>
            <person name="Thomas B.C."/>
            <person name="Sharon I."/>
            <person name="Castelle C.J."/>
            <person name="Singh A."/>
            <person name="Wilkins M.J."/>
            <person name="Williams K.H."/>
            <person name="Banfield J.F."/>
        </authorList>
    </citation>
    <scope>NUCLEOTIDE SEQUENCE [LARGE SCALE GENOMIC DNA]</scope>
</reference>
<evidence type="ECO:0000256" key="1">
    <source>
        <dbReference type="ARBA" id="ARBA00022801"/>
    </source>
</evidence>
<dbReference type="InterPro" id="IPR027417">
    <property type="entry name" value="P-loop_NTPase"/>
</dbReference>
<name>A0A0G1P2R5_9BACT</name>
<dbReference type="AlphaFoldDB" id="A0A0G1P2R5"/>
<organism evidence="3 4">
    <name type="scientific">Candidatus Jorgensenbacteria bacterium GW2011_GWA2_45_13</name>
    <dbReference type="NCBI Taxonomy" id="1618662"/>
    <lineage>
        <taxon>Bacteria</taxon>
        <taxon>Candidatus Joergenseniibacteriota</taxon>
    </lineage>
</organism>
<evidence type="ECO:0000313" key="4">
    <source>
        <dbReference type="Proteomes" id="UP000033966"/>
    </source>
</evidence>
<dbReference type="Pfam" id="PF13671">
    <property type="entry name" value="AAA_33"/>
    <property type="match status" value="1"/>
</dbReference>
<dbReference type="Pfam" id="PF00293">
    <property type="entry name" value="NUDIX"/>
    <property type="match status" value="1"/>
</dbReference>
<accession>A0A0G1P2R5</accession>
<dbReference type="EMBL" id="LCKF01000031">
    <property type="protein sequence ID" value="KKT90654.1"/>
    <property type="molecule type" value="Genomic_DNA"/>
</dbReference>
<dbReference type="PANTHER" id="PTHR37807">
    <property type="entry name" value="OS07G0160300 PROTEIN"/>
    <property type="match status" value="1"/>
</dbReference>
<evidence type="ECO:0000259" key="2">
    <source>
        <dbReference type="Pfam" id="PF00293"/>
    </source>
</evidence>
<gene>
    <name evidence="3" type="ORF">UW92_C0031G0001</name>
</gene>
<dbReference type="SUPFAM" id="SSF55811">
    <property type="entry name" value="Nudix"/>
    <property type="match status" value="1"/>
</dbReference>
<dbReference type="Gene3D" id="3.40.50.300">
    <property type="entry name" value="P-loop containing nucleotide triphosphate hydrolases"/>
    <property type="match status" value="1"/>
</dbReference>
<dbReference type="Proteomes" id="UP000033966">
    <property type="component" value="Unassembled WGS sequence"/>
</dbReference>
<dbReference type="PANTHER" id="PTHR37807:SF3">
    <property type="entry name" value="OS07G0160300 PROTEIN"/>
    <property type="match status" value="1"/>
</dbReference>
<proteinExistence type="predicted"/>
<dbReference type="InterPro" id="IPR000086">
    <property type="entry name" value="NUDIX_hydrolase_dom"/>
</dbReference>